<reference evidence="6 7" key="1">
    <citation type="submission" date="2024-01" db="EMBL/GenBank/DDBJ databases">
        <title>The complete chloroplast genome sequence of Lithospermum erythrorhizon: insights into the phylogenetic relationship among Boraginaceae species and the maternal lineages of purple gromwells.</title>
        <authorList>
            <person name="Okada T."/>
            <person name="Watanabe K."/>
        </authorList>
    </citation>
    <scope>NUCLEOTIDE SEQUENCE [LARGE SCALE GENOMIC DNA]</scope>
</reference>
<feature type="binding site" evidence="5">
    <location>
        <position position="595"/>
    </location>
    <ligand>
        <name>Fe cation</name>
        <dbReference type="ChEBI" id="CHEBI:24875"/>
        <note>catalytic</note>
    </ligand>
</feature>
<protein>
    <submittedName>
        <fullName evidence="6">Oxygenase</fullName>
    </submittedName>
</protein>
<evidence type="ECO:0000313" key="6">
    <source>
        <dbReference type="EMBL" id="GAA0141756.1"/>
    </source>
</evidence>
<comment type="cofactor">
    <cofactor evidence="5">
        <name>Fe(2+)</name>
        <dbReference type="ChEBI" id="CHEBI:29033"/>
    </cofactor>
    <text evidence="5">Binds 1 Fe(2+) ion per subunit.</text>
</comment>
<name>A0AAV3NTK4_LITER</name>
<organism evidence="6 7">
    <name type="scientific">Lithospermum erythrorhizon</name>
    <name type="common">Purple gromwell</name>
    <name type="synonym">Lithospermum officinale var. erythrorhizon</name>
    <dbReference type="NCBI Taxonomy" id="34254"/>
    <lineage>
        <taxon>Eukaryota</taxon>
        <taxon>Viridiplantae</taxon>
        <taxon>Streptophyta</taxon>
        <taxon>Embryophyta</taxon>
        <taxon>Tracheophyta</taxon>
        <taxon>Spermatophyta</taxon>
        <taxon>Magnoliopsida</taxon>
        <taxon>eudicotyledons</taxon>
        <taxon>Gunneridae</taxon>
        <taxon>Pentapetalae</taxon>
        <taxon>asterids</taxon>
        <taxon>lamiids</taxon>
        <taxon>Boraginales</taxon>
        <taxon>Boraginaceae</taxon>
        <taxon>Boraginoideae</taxon>
        <taxon>Lithospermeae</taxon>
        <taxon>Lithospermum</taxon>
    </lineage>
</organism>
<accession>A0AAV3NTK4</accession>
<keyword evidence="7" id="KW-1185">Reference proteome</keyword>
<dbReference type="GO" id="GO:0009570">
    <property type="term" value="C:chloroplast stroma"/>
    <property type="evidence" value="ECO:0007669"/>
    <property type="project" value="TreeGrafter"/>
</dbReference>
<proteinExistence type="inferred from homology"/>
<sequence>MASCCIALQISCIYPKGSVPQKLNQLNLSYSSSFKPLLRELQQKNPILDVQKRLKEASVKLLDAFVDSMFLFVDQPLLPSQSNFAPVEEIGETVDLFEVEGEIPDDFPQGVYIRNGPNPPFGGLKSTISIFGKSSNTWIEGEGMLHALYFDTNKDGNWTIHYNNKIVQTETYKIEKLKGKPAFLPAIEGDSIAILSAYLLNKLRFGEFNKCLSNTNIFEHSGKLYSIAENHMPQRIDIQTLHSLGNWKVLEDWDRPFTSHPKKDPRTGELICMGIDAQKPYFVLGVISANGKDVVHKVDLKFNRCTLCHELSITQRYNVIPDFPLTIDINRLSSGGPLIKYSPKEYARIGVMPRYGDADSVLWFEVESCCVFHILNCFEDGHEVVVRACRAKGSIIPGPDFGLEKYEWFSQGFKKNENVAEENNAKELQSGFLFSRTCEWRLNFKTGEVKEKLITGTRFSMDFPMVNENFIGLRNKYGYTQVVDSTASSIAGMAKYGGLAKLHFEEQNVEYSSDKTQYDDSIKVEYHMLPQNTFCSGAAFIANPEGLEEDDGWIITFVHNEDNDISQVYIIDAKKFSSDPIVKITLPCRVPYGFHSSFIPTDKSSKL</sequence>
<dbReference type="InterPro" id="IPR004294">
    <property type="entry name" value="Carotenoid_Oase"/>
</dbReference>
<keyword evidence="3" id="KW-0223">Dioxygenase</keyword>
<evidence type="ECO:0000313" key="7">
    <source>
        <dbReference type="Proteomes" id="UP001454036"/>
    </source>
</evidence>
<dbReference type="EMBL" id="BAABME010000321">
    <property type="protein sequence ID" value="GAA0141756.1"/>
    <property type="molecule type" value="Genomic_DNA"/>
</dbReference>
<feature type="binding site" evidence="5">
    <location>
        <position position="373"/>
    </location>
    <ligand>
        <name>Fe cation</name>
        <dbReference type="ChEBI" id="CHEBI:24875"/>
        <note>catalytic</note>
    </ligand>
</feature>
<dbReference type="GO" id="GO:0010436">
    <property type="term" value="F:carotenoid dioxygenase activity"/>
    <property type="evidence" value="ECO:0007669"/>
    <property type="project" value="TreeGrafter"/>
</dbReference>
<dbReference type="GO" id="GO:0016121">
    <property type="term" value="P:carotene catabolic process"/>
    <property type="evidence" value="ECO:0007669"/>
    <property type="project" value="TreeGrafter"/>
</dbReference>
<gene>
    <name evidence="6" type="ORF">LIER_02825</name>
</gene>
<evidence type="ECO:0000256" key="5">
    <source>
        <dbReference type="PIRSR" id="PIRSR604294-1"/>
    </source>
</evidence>
<evidence type="ECO:0000256" key="1">
    <source>
        <dbReference type="ARBA" id="ARBA00006787"/>
    </source>
</evidence>
<feature type="binding site" evidence="5">
    <location>
        <position position="309"/>
    </location>
    <ligand>
        <name>Fe cation</name>
        <dbReference type="ChEBI" id="CHEBI:24875"/>
        <note>catalytic</note>
    </ligand>
</feature>
<evidence type="ECO:0000256" key="3">
    <source>
        <dbReference type="ARBA" id="ARBA00022964"/>
    </source>
</evidence>
<evidence type="ECO:0000256" key="4">
    <source>
        <dbReference type="ARBA" id="ARBA00023004"/>
    </source>
</evidence>
<evidence type="ECO:0000256" key="2">
    <source>
        <dbReference type="ARBA" id="ARBA00022723"/>
    </source>
</evidence>
<dbReference type="AlphaFoldDB" id="A0AAV3NTK4"/>
<comment type="similarity">
    <text evidence="1">Belongs to the carotenoid oxygenase family.</text>
</comment>
<dbReference type="Proteomes" id="UP001454036">
    <property type="component" value="Unassembled WGS sequence"/>
</dbReference>
<keyword evidence="2 5" id="KW-0479">Metal-binding</keyword>
<comment type="caution">
    <text evidence="6">The sequence shown here is derived from an EMBL/GenBank/DDBJ whole genome shotgun (WGS) entry which is preliminary data.</text>
</comment>
<keyword evidence="3" id="KW-0560">Oxidoreductase</keyword>
<keyword evidence="4 5" id="KW-0408">Iron</keyword>
<feature type="binding site" evidence="5">
    <location>
        <position position="260"/>
    </location>
    <ligand>
        <name>Fe cation</name>
        <dbReference type="ChEBI" id="CHEBI:24875"/>
        <note>catalytic</note>
    </ligand>
</feature>
<dbReference type="PANTHER" id="PTHR10543:SF142">
    <property type="entry name" value="OS06G0162550 PROTEIN"/>
    <property type="match status" value="1"/>
</dbReference>
<dbReference type="PANTHER" id="PTHR10543">
    <property type="entry name" value="BETA-CAROTENE DIOXYGENASE"/>
    <property type="match status" value="1"/>
</dbReference>
<dbReference type="Pfam" id="PF03055">
    <property type="entry name" value="RPE65"/>
    <property type="match status" value="1"/>
</dbReference>
<dbReference type="GO" id="GO:0046872">
    <property type="term" value="F:metal ion binding"/>
    <property type="evidence" value="ECO:0007669"/>
    <property type="project" value="UniProtKB-KW"/>
</dbReference>